<reference evidence="1" key="1">
    <citation type="journal article" date="2020" name="Nature">
        <title>Giant virus diversity and host interactions through global metagenomics.</title>
        <authorList>
            <person name="Schulz F."/>
            <person name="Roux S."/>
            <person name="Paez-Espino D."/>
            <person name="Jungbluth S."/>
            <person name="Walsh D.A."/>
            <person name="Denef V.J."/>
            <person name="McMahon K.D."/>
            <person name="Konstantinidis K.T."/>
            <person name="Eloe-Fadrosh E.A."/>
            <person name="Kyrpides N.C."/>
            <person name="Woyke T."/>
        </authorList>
    </citation>
    <scope>NUCLEOTIDE SEQUENCE</scope>
    <source>
        <strain evidence="1">GVMAG-S-1063924-116</strain>
    </source>
</reference>
<protein>
    <submittedName>
        <fullName evidence="1">Uncharacterized protein</fullName>
    </submittedName>
</protein>
<organism evidence="1">
    <name type="scientific">viral metagenome</name>
    <dbReference type="NCBI Taxonomy" id="1070528"/>
    <lineage>
        <taxon>unclassified sequences</taxon>
        <taxon>metagenomes</taxon>
        <taxon>organismal metagenomes</taxon>
    </lineage>
</organism>
<name>A0A6C0JS17_9ZZZZ</name>
<sequence>MTLNIAKRSRNISIISDRLLNEIWPNLMKCERTVFLQTVDKARESIILHQQSISTLINSMKGLDTSGEQEAHFKLFNMLECLREREQELRSSN</sequence>
<evidence type="ECO:0000313" key="1">
    <source>
        <dbReference type="EMBL" id="QHU08552.1"/>
    </source>
</evidence>
<accession>A0A6C0JS17</accession>
<proteinExistence type="predicted"/>
<dbReference type="AlphaFoldDB" id="A0A6C0JS17"/>
<dbReference type="EMBL" id="MN740698">
    <property type="protein sequence ID" value="QHU08552.1"/>
    <property type="molecule type" value="Genomic_DNA"/>
</dbReference>